<dbReference type="Pfam" id="PF13585">
    <property type="entry name" value="CHU_C"/>
    <property type="match status" value="1"/>
</dbReference>
<dbReference type="InterPro" id="IPR000601">
    <property type="entry name" value="PKD_dom"/>
</dbReference>
<dbReference type="SMART" id="SM00089">
    <property type="entry name" value="PKD"/>
    <property type="match status" value="1"/>
</dbReference>
<keyword evidence="4" id="KW-1185">Reference proteome</keyword>
<dbReference type="Proteomes" id="UP000240572">
    <property type="component" value="Unassembled WGS sequence"/>
</dbReference>
<sequence length="849" mass="91020">MINNLLKKIYLVLFCCCGAYVTCAQQEQFWAFGFGAGLDFASGTPVPVTTAIDAAEGCASVCNNSGALLFYTNGTDIWHAAGNVMPNGANLQPDGAGTISQAAVIVPLPDSSSKYYVFSLTNNHRLFYSVVDMDLNGGLGDVVPGRKGILVDTGLTEQMTAVAGDDCNIWVLVVGQLGLLKAYRVDYTGVATSPVVSPVVQVSGWLSDGIVGCMSVSPNRQKLSIARNNSLSLYDFNPATGACSNAIVLDTLRVNNYATCFSPDNSKVYYSNFSDGLWQYDLGQPTPAQVIASKFTMAWNGYLGMKLAADGKIYTVNRYGGFGNYLIDIIHAPNLAGSLSQLSSGIIGIGGLNNGLPNVVPAFIQRSISSSTKTVAGGCAAIDITLQADTPGTHYVWSNGQTGSSLAVTDTGMYWVRYEAPCATHTDTFRVVYGFSGVNFPQVVITEACRGSANGRARVQRSPGDNTAYTFTWTNSALVVLSASDTLEHVPAGSYWLRVNAGPGCDTTLPVLIPDLEFLASFTADTLACAGSDIQFNNTSPAHFTAFSWSFGDGAFATQAAPVHPYTHPGRYPVSLVATGAICSDTAYTMITIDPQVSGFAFSKTPGSLCMGDALQIVPSLDDTVTYTGFDWEIGGSSSFSLDGLQPFSYACDRSGLLYIHTTANFRACPGISYTDSVIVHAFPVVNLGNDTVLCYRGMPVYLQNLEPRAPGSTYRWNTGDTSPVLKVLHPGLYSLEVTSAAGCTTTENIEVKKDCYVDIPNSFTPNGDGSNDYFFPRQLLSRGLEQFRMKVFNRWGQVIFETTNLSGRGWDGRFNGQAQPEGVYLYLVDVVLKNGFREQYDGNVTLLR</sequence>
<dbReference type="AlphaFoldDB" id="A0A2P8DDG8"/>
<proteinExistence type="predicted"/>
<accession>A0A2P8DDG8</accession>
<reference evidence="3 4" key="1">
    <citation type="submission" date="2018-03" db="EMBL/GenBank/DDBJ databases">
        <title>Genomic Encyclopedia of Type Strains, Phase III (KMG-III): the genomes of soil and plant-associated and newly described type strains.</title>
        <authorList>
            <person name="Whitman W."/>
        </authorList>
    </citation>
    <scope>NUCLEOTIDE SEQUENCE [LARGE SCALE GENOMIC DNA]</scope>
    <source>
        <strain evidence="3 4">CGMCC 1.12700</strain>
    </source>
</reference>
<gene>
    <name evidence="3" type="ORF">B0I18_1011440</name>
</gene>
<dbReference type="OrthoDB" id="9765926at2"/>
<comment type="caution">
    <text evidence="3">The sequence shown here is derived from an EMBL/GenBank/DDBJ whole genome shotgun (WGS) entry which is preliminary data.</text>
</comment>
<keyword evidence="1" id="KW-0732">Signal</keyword>
<feature type="chain" id="PRO_5015116838" evidence="1">
    <location>
        <begin position="25"/>
        <end position="849"/>
    </location>
</feature>
<organism evidence="3 4">
    <name type="scientific">Taibaiella chishuiensis</name>
    <dbReference type="NCBI Taxonomy" id="1434707"/>
    <lineage>
        <taxon>Bacteria</taxon>
        <taxon>Pseudomonadati</taxon>
        <taxon>Bacteroidota</taxon>
        <taxon>Chitinophagia</taxon>
        <taxon>Chitinophagales</taxon>
        <taxon>Chitinophagaceae</taxon>
        <taxon>Taibaiella</taxon>
    </lineage>
</organism>
<protein>
    <submittedName>
        <fullName evidence="3">Gliding motility-associated-like protein</fullName>
    </submittedName>
</protein>
<dbReference type="InterPro" id="IPR022409">
    <property type="entry name" value="PKD/Chitinase_dom"/>
</dbReference>
<dbReference type="SUPFAM" id="SSF82171">
    <property type="entry name" value="DPP6 N-terminal domain-like"/>
    <property type="match status" value="1"/>
</dbReference>
<evidence type="ECO:0000259" key="2">
    <source>
        <dbReference type="PROSITE" id="PS50093"/>
    </source>
</evidence>
<dbReference type="Pfam" id="PF18911">
    <property type="entry name" value="PKD_4"/>
    <property type="match status" value="1"/>
</dbReference>
<feature type="signal peptide" evidence="1">
    <location>
        <begin position="1"/>
        <end position="24"/>
    </location>
</feature>
<dbReference type="RefSeq" id="WP_106521936.1">
    <property type="nucleotide sequence ID" value="NZ_PYGD01000001.1"/>
</dbReference>
<dbReference type="NCBIfam" id="TIGR04131">
    <property type="entry name" value="Bac_Flav_CTERM"/>
    <property type="match status" value="1"/>
</dbReference>
<dbReference type="PROSITE" id="PS50093">
    <property type="entry name" value="PKD"/>
    <property type="match status" value="1"/>
</dbReference>
<dbReference type="EMBL" id="PYGD01000001">
    <property type="protein sequence ID" value="PSK95274.1"/>
    <property type="molecule type" value="Genomic_DNA"/>
</dbReference>
<evidence type="ECO:0000313" key="4">
    <source>
        <dbReference type="Proteomes" id="UP000240572"/>
    </source>
</evidence>
<dbReference type="Gene3D" id="2.60.40.10">
    <property type="entry name" value="Immunoglobulins"/>
    <property type="match status" value="1"/>
</dbReference>
<dbReference type="InterPro" id="IPR013783">
    <property type="entry name" value="Ig-like_fold"/>
</dbReference>
<evidence type="ECO:0000313" key="3">
    <source>
        <dbReference type="EMBL" id="PSK95274.1"/>
    </source>
</evidence>
<dbReference type="InterPro" id="IPR026341">
    <property type="entry name" value="T9SS_type_B"/>
</dbReference>
<name>A0A2P8DDG8_9BACT</name>
<dbReference type="InterPro" id="IPR035986">
    <property type="entry name" value="PKD_dom_sf"/>
</dbReference>
<dbReference type="CDD" id="cd00146">
    <property type="entry name" value="PKD"/>
    <property type="match status" value="1"/>
</dbReference>
<evidence type="ECO:0000256" key="1">
    <source>
        <dbReference type="SAM" id="SignalP"/>
    </source>
</evidence>
<dbReference type="SUPFAM" id="SSF49299">
    <property type="entry name" value="PKD domain"/>
    <property type="match status" value="1"/>
</dbReference>
<feature type="domain" description="PKD" evidence="2">
    <location>
        <begin position="517"/>
        <end position="600"/>
    </location>
</feature>